<dbReference type="SUPFAM" id="SSF53474">
    <property type="entry name" value="alpha/beta-Hydrolases"/>
    <property type="match status" value="1"/>
</dbReference>
<dbReference type="PANTHER" id="PTHR46623:SF6">
    <property type="entry name" value="ALPHA_BETA-HYDROLASES SUPERFAMILY PROTEIN"/>
    <property type="match status" value="1"/>
</dbReference>
<reference evidence="3" key="1">
    <citation type="submission" date="2021-01" db="EMBL/GenBank/DDBJ databases">
        <authorList>
            <person name="Corre E."/>
            <person name="Pelletier E."/>
            <person name="Niang G."/>
            <person name="Scheremetjew M."/>
            <person name="Finn R."/>
            <person name="Kale V."/>
            <person name="Holt S."/>
            <person name="Cochrane G."/>
            <person name="Meng A."/>
            <person name="Brown T."/>
            <person name="Cohen L."/>
        </authorList>
    </citation>
    <scope>NUCLEOTIDE SEQUENCE</scope>
    <source>
        <strain evidence="3">SAG 11-49</strain>
    </source>
</reference>
<dbReference type="GO" id="GO:0016787">
    <property type="term" value="F:hydrolase activity"/>
    <property type="evidence" value="ECO:0007669"/>
    <property type="project" value="InterPro"/>
</dbReference>
<dbReference type="InterPro" id="IPR002925">
    <property type="entry name" value="Dienelactn_hydro"/>
</dbReference>
<dbReference type="Pfam" id="PF01738">
    <property type="entry name" value="DLH"/>
    <property type="match status" value="1"/>
</dbReference>
<evidence type="ECO:0000313" key="3">
    <source>
        <dbReference type="EMBL" id="CAD8677215.1"/>
    </source>
</evidence>
<gene>
    <name evidence="2" type="ORF">CLEI1391_LOCUS7858</name>
    <name evidence="3" type="ORF">CLEI1391_LOCUS7859</name>
</gene>
<organism evidence="3">
    <name type="scientific">Chlamydomonas leiostraca</name>
    <dbReference type="NCBI Taxonomy" id="1034604"/>
    <lineage>
        <taxon>Eukaryota</taxon>
        <taxon>Viridiplantae</taxon>
        <taxon>Chlorophyta</taxon>
        <taxon>core chlorophytes</taxon>
        <taxon>Chlorophyceae</taxon>
        <taxon>CS clade</taxon>
        <taxon>Chlamydomonadales</taxon>
        <taxon>Chlamydomonadaceae</taxon>
        <taxon>Chlamydomonas</taxon>
    </lineage>
</organism>
<dbReference type="InterPro" id="IPR029058">
    <property type="entry name" value="AB_hydrolase_fold"/>
</dbReference>
<dbReference type="AlphaFoldDB" id="A0A6T8RII8"/>
<feature type="domain" description="Dienelactone hydrolase" evidence="1">
    <location>
        <begin position="14"/>
        <end position="231"/>
    </location>
</feature>
<name>A0A6T8RII8_9CHLO</name>
<sequence>MPLTKITFGDNLPGYEGGDKNAPAIIVIQEWWGVNEVVKSIAAKIAEQGFRVLVPDLYKGKIGLDAEEASHLMNNLDFQNAVKEIGAAAKYLKDTGSAKVGVTGFCMGGALSFASAIHVSDLSAAAPCYGIPPAQYFQIENIKIPVLGTFGGKDAHAGFSDPESALAAEKKIKDAGGNIDMKIFPNAPHSFFNQLVEPEGVEMVKKFQNGVLAPEAELKEAFDRLIAFFKKQLQ</sequence>
<dbReference type="InterPro" id="IPR051049">
    <property type="entry name" value="Dienelactone_hydrolase-like"/>
</dbReference>
<dbReference type="EMBL" id="HBFB01013988">
    <property type="protein sequence ID" value="CAD8677215.1"/>
    <property type="molecule type" value="Transcribed_RNA"/>
</dbReference>
<dbReference type="EMBL" id="HBFB01013987">
    <property type="protein sequence ID" value="CAD8677213.1"/>
    <property type="molecule type" value="Transcribed_RNA"/>
</dbReference>
<proteinExistence type="predicted"/>
<evidence type="ECO:0000313" key="2">
    <source>
        <dbReference type="EMBL" id="CAD8677213.1"/>
    </source>
</evidence>
<evidence type="ECO:0000259" key="1">
    <source>
        <dbReference type="Pfam" id="PF01738"/>
    </source>
</evidence>
<protein>
    <recommendedName>
        <fullName evidence="1">Dienelactone hydrolase domain-containing protein</fullName>
    </recommendedName>
</protein>
<dbReference type="Gene3D" id="3.40.50.1820">
    <property type="entry name" value="alpha/beta hydrolase"/>
    <property type="match status" value="1"/>
</dbReference>
<accession>A0A6T8RII8</accession>
<dbReference type="PANTHER" id="PTHR46623">
    <property type="entry name" value="CARBOXYMETHYLENEBUTENOLIDASE-RELATED"/>
    <property type="match status" value="1"/>
</dbReference>